<evidence type="ECO:0000256" key="1">
    <source>
        <dbReference type="SAM" id="MobiDB-lite"/>
    </source>
</evidence>
<name>D2B568_STRRD</name>
<dbReference type="Proteomes" id="UP000002029">
    <property type="component" value="Chromosome"/>
</dbReference>
<feature type="compositionally biased region" description="Gly residues" evidence="1">
    <location>
        <begin position="24"/>
        <end position="37"/>
    </location>
</feature>
<evidence type="ECO:0000313" key="3">
    <source>
        <dbReference type="Proteomes" id="UP000002029"/>
    </source>
</evidence>
<keyword evidence="3" id="KW-1185">Reference proteome</keyword>
<dbReference type="KEGG" id="sro:Sros_4759"/>
<reference evidence="2 3" key="1">
    <citation type="journal article" date="2010" name="Stand. Genomic Sci.">
        <title>Complete genome sequence of Streptosporangium roseum type strain (NI 9100).</title>
        <authorList>
            <person name="Nolan M."/>
            <person name="Sikorski J."/>
            <person name="Jando M."/>
            <person name="Lucas S."/>
            <person name="Lapidus A."/>
            <person name="Glavina Del Rio T."/>
            <person name="Chen F."/>
            <person name="Tice H."/>
            <person name="Pitluck S."/>
            <person name="Cheng J.F."/>
            <person name="Chertkov O."/>
            <person name="Sims D."/>
            <person name="Meincke L."/>
            <person name="Brettin T."/>
            <person name="Han C."/>
            <person name="Detter J.C."/>
            <person name="Bruce D."/>
            <person name="Goodwin L."/>
            <person name="Land M."/>
            <person name="Hauser L."/>
            <person name="Chang Y.J."/>
            <person name="Jeffries C.D."/>
            <person name="Ivanova N."/>
            <person name="Mavromatis K."/>
            <person name="Mikhailova N."/>
            <person name="Chen A."/>
            <person name="Palaniappan K."/>
            <person name="Chain P."/>
            <person name="Rohde M."/>
            <person name="Goker M."/>
            <person name="Bristow J."/>
            <person name="Eisen J.A."/>
            <person name="Markowitz V."/>
            <person name="Hugenholtz P."/>
            <person name="Kyrpides N.C."/>
            <person name="Klenk H.P."/>
        </authorList>
    </citation>
    <scope>NUCLEOTIDE SEQUENCE [LARGE SCALE GENOMIC DNA]</scope>
    <source>
        <strain evidence="3">ATCC 12428 / DSM 43021 / JCM 3005 / NI 9100</strain>
    </source>
</reference>
<gene>
    <name evidence="2" type="ordered locus">Sros_4759</name>
</gene>
<sequence>MFAELDVPAEAGEVPVDGARDGLPAGGRGRVGGGVGNGTTVTRTSRADVTRNVAESGPAWPPASWAFVRPVRPV</sequence>
<dbReference type="HOGENOM" id="CLU_2686347_0_0_11"/>
<dbReference type="AlphaFoldDB" id="D2B568"/>
<evidence type="ECO:0000313" key="2">
    <source>
        <dbReference type="EMBL" id="ACZ87592.1"/>
    </source>
</evidence>
<feature type="region of interest" description="Disordered" evidence="1">
    <location>
        <begin position="1"/>
        <end position="64"/>
    </location>
</feature>
<organism evidence="2 3">
    <name type="scientific">Streptosporangium roseum (strain ATCC 12428 / DSM 43021 / JCM 3005 / KCTC 9067 / NCIMB 10171 / NRRL 2505 / NI 9100)</name>
    <dbReference type="NCBI Taxonomy" id="479432"/>
    <lineage>
        <taxon>Bacteria</taxon>
        <taxon>Bacillati</taxon>
        <taxon>Actinomycetota</taxon>
        <taxon>Actinomycetes</taxon>
        <taxon>Streptosporangiales</taxon>
        <taxon>Streptosporangiaceae</taxon>
        <taxon>Streptosporangium</taxon>
    </lineage>
</organism>
<accession>D2B568</accession>
<protein>
    <submittedName>
        <fullName evidence="2">Uncharacterized protein</fullName>
    </submittedName>
</protein>
<proteinExistence type="predicted"/>
<dbReference type="EMBL" id="CP001814">
    <property type="protein sequence ID" value="ACZ87592.1"/>
    <property type="molecule type" value="Genomic_DNA"/>
</dbReference>